<gene>
    <name evidence="2" type="ORF">SAMN04487961_2581</name>
</gene>
<dbReference type="EMBL" id="FOUR01000006">
    <property type="protein sequence ID" value="SFN25073.1"/>
    <property type="molecule type" value="Genomic_DNA"/>
</dbReference>
<organism evidence="2 3">
    <name type="scientific">Marinobacter pelagius</name>
    <dbReference type="NCBI Taxonomy" id="379482"/>
    <lineage>
        <taxon>Bacteria</taxon>
        <taxon>Pseudomonadati</taxon>
        <taxon>Pseudomonadota</taxon>
        <taxon>Gammaproteobacteria</taxon>
        <taxon>Pseudomonadales</taxon>
        <taxon>Marinobacteraceae</taxon>
        <taxon>Marinobacter</taxon>
    </lineage>
</organism>
<dbReference type="Proteomes" id="UP000199339">
    <property type="component" value="Unassembled WGS sequence"/>
</dbReference>
<keyword evidence="1" id="KW-0175">Coiled coil</keyword>
<evidence type="ECO:0008006" key="4">
    <source>
        <dbReference type="Google" id="ProtNLM"/>
    </source>
</evidence>
<name>A0A1I4XHU5_9GAMM</name>
<dbReference type="OrthoDB" id="138803at2"/>
<evidence type="ECO:0000313" key="3">
    <source>
        <dbReference type="Proteomes" id="UP000199339"/>
    </source>
</evidence>
<proteinExistence type="predicted"/>
<sequence>MDEQTHLRTRAYLVARHQHPAWKLLSATRGPLVLSCLQALMEQNREEILFEDAQQMLTDILREHANSDDLELSTDDPAADARKELRSWIRKGLIVERDGRLMATDALQKALAFVEGLDEKIMTSTASRLATVQREIENLETRLNPNAQSRADHIRRKIKDLERELAEVEAGRFKVLAGAEAAEGIREVYNLATSLRADFRRVEDSYREADRQLRQSIVSEQHHRGEIVDRLLDGHDTLLETAEGKVFHNFNEQLSRSTELDNMKHRLRTILKNPATRHALSRQQQDELRWLVIRLIQESAAVIRARARSEKDVKGFLKTGLAAENHRVGELLSSILNAALDIDWSSHRVRKSETPLPPVAVAVSSLPLVERLRFKSATEEQEQSLELTDQSVNLEEVDEDFWRAFDGLDREALYQETVELLKVTDRPMTIGDLATHLPPTHDLETIALWLAMAREAEVEITEDREAVDITDSNGQRLRFHVPQLMLTLQDAESIDWEL</sequence>
<dbReference type="RefSeq" id="WP_092004209.1">
    <property type="nucleotide sequence ID" value="NZ_FOUR01000006.1"/>
</dbReference>
<dbReference type="InterPro" id="IPR021804">
    <property type="entry name" value="DUF3375"/>
</dbReference>
<reference evidence="3" key="1">
    <citation type="submission" date="2016-10" db="EMBL/GenBank/DDBJ databases">
        <authorList>
            <person name="Varghese N."/>
            <person name="Submissions S."/>
        </authorList>
    </citation>
    <scope>NUCLEOTIDE SEQUENCE [LARGE SCALE GENOMIC DNA]</scope>
    <source>
        <strain evidence="3">CGMCC 1.6775</strain>
    </source>
</reference>
<keyword evidence="3" id="KW-1185">Reference proteome</keyword>
<protein>
    <recommendedName>
        <fullName evidence="4">DUF3375 domain-containing protein</fullName>
    </recommendedName>
</protein>
<accession>A0A1I4XHU5</accession>
<evidence type="ECO:0000256" key="1">
    <source>
        <dbReference type="SAM" id="Coils"/>
    </source>
</evidence>
<evidence type="ECO:0000313" key="2">
    <source>
        <dbReference type="EMBL" id="SFN25073.1"/>
    </source>
</evidence>
<dbReference type="Pfam" id="PF11855">
    <property type="entry name" value="DUF3375"/>
    <property type="match status" value="1"/>
</dbReference>
<dbReference type="AlphaFoldDB" id="A0A1I4XHU5"/>
<feature type="coiled-coil region" evidence="1">
    <location>
        <begin position="122"/>
        <end position="171"/>
    </location>
</feature>